<keyword evidence="14" id="KW-0969">Cilium</keyword>
<comment type="caution">
    <text evidence="14">The sequence shown here is derived from an EMBL/GenBank/DDBJ whole genome shotgun (WGS) entry which is preliminary data.</text>
</comment>
<name>A0A231V2Q3_9HYPH</name>
<comment type="similarity">
    <text evidence="3 9">Belongs to the FliF family.</text>
</comment>
<evidence type="ECO:0000256" key="8">
    <source>
        <dbReference type="ARBA" id="ARBA00023143"/>
    </source>
</evidence>
<feature type="domain" description="Flagellar M-ring N-terminal" evidence="12">
    <location>
        <begin position="45"/>
        <end position="218"/>
    </location>
</feature>
<dbReference type="Gene3D" id="3.30.70.1530">
    <property type="entry name" value="Hypothetical protein rpa1041"/>
    <property type="match status" value="1"/>
</dbReference>
<dbReference type="InterPro" id="IPR043427">
    <property type="entry name" value="YscJ/FliF"/>
</dbReference>
<dbReference type="GO" id="GO:0003774">
    <property type="term" value="F:cytoskeletal motor activity"/>
    <property type="evidence" value="ECO:0007669"/>
    <property type="project" value="InterPro"/>
</dbReference>
<organism evidence="14 15">
    <name type="scientific">Notoacmeibacter marinus</name>
    <dbReference type="NCBI Taxonomy" id="1876515"/>
    <lineage>
        <taxon>Bacteria</taxon>
        <taxon>Pseudomonadati</taxon>
        <taxon>Pseudomonadota</taxon>
        <taxon>Alphaproteobacteria</taxon>
        <taxon>Hyphomicrobiales</taxon>
        <taxon>Notoacmeibacteraceae</taxon>
        <taxon>Notoacmeibacter</taxon>
    </lineage>
</organism>
<dbReference type="EMBL" id="NBYO01000001">
    <property type="protein sequence ID" value="OXT02458.1"/>
    <property type="molecule type" value="Genomic_DNA"/>
</dbReference>
<protein>
    <recommendedName>
        <fullName evidence="9">Flagellar M-ring protein</fullName>
    </recommendedName>
</protein>
<comment type="subcellular location">
    <subcellularLocation>
        <location evidence="1 9">Bacterial flagellum basal body</location>
    </subcellularLocation>
    <subcellularLocation>
        <location evidence="2">Cell membrane</location>
        <topology evidence="2">Multi-pass membrane protein</topology>
    </subcellularLocation>
</comment>
<dbReference type="AlphaFoldDB" id="A0A231V2Q3"/>
<dbReference type="Pfam" id="PF08345">
    <property type="entry name" value="YscJ_FliF_C"/>
    <property type="match status" value="1"/>
</dbReference>
<dbReference type="InterPro" id="IPR045851">
    <property type="entry name" value="AMP-bd_C_sf"/>
</dbReference>
<proteinExistence type="inferred from homology"/>
<keyword evidence="5 11" id="KW-0812">Transmembrane</keyword>
<feature type="compositionally biased region" description="Basic and acidic residues" evidence="10">
    <location>
        <begin position="284"/>
        <end position="300"/>
    </location>
</feature>
<dbReference type="PIRSF" id="PIRSF004862">
    <property type="entry name" value="FliF"/>
    <property type="match status" value="1"/>
</dbReference>
<evidence type="ECO:0000313" key="15">
    <source>
        <dbReference type="Proteomes" id="UP000215405"/>
    </source>
</evidence>
<dbReference type="GO" id="GO:0005886">
    <property type="term" value="C:plasma membrane"/>
    <property type="evidence" value="ECO:0007669"/>
    <property type="project" value="UniProtKB-SubCell"/>
</dbReference>
<feature type="compositionally biased region" description="Basic and acidic residues" evidence="10">
    <location>
        <begin position="328"/>
        <end position="338"/>
    </location>
</feature>
<feature type="compositionally biased region" description="Polar residues" evidence="10">
    <location>
        <begin position="301"/>
        <end position="314"/>
    </location>
</feature>
<sequence>MRTVPERLQALLESLTAIGKARLATFATVAVLTTALIMGGVIFLAQPTYETLYVGLDRDDVNRIGIVLSEAGIAYDMDSSGSTVLVEAGQTARARMILAEKGLPGSNSSGYELFDNLGSLGLTSFMQEVTRVRALEGEIARSVQSIDGVKAARVHIVMPDQTGFRDRNRRPTASVLLASNGSNLAAKAEGIRKLVAAAIPSLNEADVTVLDASGRLLASGDTGGTETVGAAFDLKNRIETDLSRTIGNALRPYIGELNYRVAVQADLDTDRRQIEETIFDPESKVERSVQISRSEDRANEAKSSNATSVEQNIPTEGGDTASETGAKSSEERERREETTNFEISSKRIATLTNGYRIRRLNVAVLLNREILERAAASANVTVEERLDAIRTLISTAAGIENERGDRIDVTAIEFLPADESLAPLGGGWMEVVSPHLSTAIRALVFVIVSIMVLLLGVRPLLNSLELLPNKAAGKEKPALKGGEAGELSLLPDLNAQDDDNDAFAQLDGPSDFSNTNDFSGSDGDFALDNDFSPAAGFQMADTPEMLAEIELRQRMADVGDDPRARVLAMLEIDRDRTLQLLRRWVRDDMKAHEKSKAA</sequence>
<dbReference type="Gene3D" id="3.30.300.30">
    <property type="match status" value="1"/>
</dbReference>
<dbReference type="PANTHER" id="PTHR30046">
    <property type="entry name" value="FLAGELLAR M-RING PROTEIN"/>
    <property type="match status" value="1"/>
</dbReference>
<dbReference type="InterPro" id="IPR000067">
    <property type="entry name" value="FlgMring_FliF"/>
</dbReference>
<dbReference type="NCBIfam" id="TIGR00206">
    <property type="entry name" value="fliF"/>
    <property type="match status" value="1"/>
</dbReference>
<keyword evidence="7 11" id="KW-0472">Membrane</keyword>
<evidence type="ECO:0000259" key="13">
    <source>
        <dbReference type="Pfam" id="PF08345"/>
    </source>
</evidence>
<dbReference type="PRINTS" id="PR01009">
    <property type="entry name" value="FLGMRINGFLIF"/>
</dbReference>
<keyword evidence="4" id="KW-1003">Cell membrane</keyword>
<feature type="transmembrane region" description="Helical" evidence="11">
    <location>
        <begin position="21"/>
        <end position="45"/>
    </location>
</feature>
<comment type="function">
    <text evidence="9">The M ring may be actively involved in energy transduction.</text>
</comment>
<evidence type="ECO:0000256" key="5">
    <source>
        <dbReference type="ARBA" id="ARBA00022692"/>
    </source>
</evidence>
<evidence type="ECO:0000256" key="10">
    <source>
        <dbReference type="SAM" id="MobiDB-lite"/>
    </source>
</evidence>
<dbReference type="InterPro" id="IPR013556">
    <property type="entry name" value="Flag_M-ring_C"/>
</dbReference>
<dbReference type="Pfam" id="PF01514">
    <property type="entry name" value="YscJ_FliF"/>
    <property type="match status" value="1"/>
</dbReference>
<dbReference type="OrthoDB" id="9807026at2"/>
<accession>A0A231V2Q3</accession>
<evidence type="ECO:0000256" key="1">
    <source>
        <dbReference type="ARBA" id="ARBA00004117"/>
    </source>
</evidence>
<keyword evidence="15" id="KW-1185">Reference proteome</keyword>
<feature type="region of interest" description="Disordered" evidence="10">
    <location>
        <begin position="284"/>
        <end position="341"/>
    </location>
</feature>
<evidence type="ECO:0000256" key="2">
    <source>
        <dbReference type="ARBA" id="ARBA00004651"/>
    </source>
</evidence>
<reference evidence="15" key="1">
    <citation type="journal article" date="2017" name="Int. J. Syst. Evol. Microbiol.">
        <title>Notoacmeibacter marinus gen. nov., sp. nov., isolated from the gut of a limpet and proposal of Notoacmeibacteraceae fam. nov. in the order Rhizobiales of the class Alphaproteobacteria.</title>
        <authorList>
            <person name="Huang Z."/>
            <person name="Guo F."/>
            <person name="Lai Q."/>
        </authorList>
    </citation>
    <scope>NUCLEOTIDE SEQUENCE [LARGE SCALE GENOMIC DNA]</scope>
    <source>
        <strain evidence="15">XMTR2A4</strain>
    </source>
</reference>
<dbReference type="PANTHER" id="PTHR30046:SF0">
    <property type="entry name" value="FLAGELLAR M-RING PROTEIN"/>
    <property type="match status" value="1"/>
</dbReference>
<keyword evidence="6 11" id="KW-1133">Transmembrane helix</keyword>
<gene>
    <name evidence="14" type="ORF">B7H23_06055</name>
</gene>
<keyword evidence="14" id="KW-0282">Flagellum</keyword>
<evidence type="ECO:0000256" key="6">
    <source>
        <dbReference type="ARBA" id="ARBA00022989"/>
    </source>
</evidence>
<dbReference type="GO" id="GO:0071973">
    <property type="term" value="P:bacterial-type flagellum-dependent cell motility"/>
    <property type="evidence" value="ECO:0007669"/>
    <property type="project" value="InterPro"/>
</dbReference>
<dbReference type="GO" id="GO:0009431">
    <property type="term" value="C:bacterial-type flagellum basal body, MS ring"/>
    <property type="evidence" value="ECO:0007669"/>
    <property type="project" value="InterPro"/>
</dbReference>
<evidence type="ECO:0000256" key="4">
    <source>
        <dbReference type="ARBA" id="ARBA00022475"/>
    </source>
</evidence>
<dbReference type="Proteomes" id="UP000215405">
    <property type="component" value="Unassembled WGS sequence"/>
</dbReference>
<keyword evidence="8 9" id="KW-0975">Bacterial flagellum</keyword>
<evidence type="ECO:0000256" key="3">
    <source>
        <dbReference type="ARBA" id="ARBA00007971"/>
    </source>
</evidence>
<keyword evidence="14" id="KW-0966">Cell projection</keyword>
<feature type="domain" description="Flagellar M-ring C-terminal" evidence="13">
    <location>
        <begin position="250"/>
        <end position="414"/>
    </location>
</feature>
<evidence type="ECO:0000313" key="14">
    <source>
        <dbReference type="EMBL" id="OXT02458.1"/>
    </source>
</evidence>
<dbReference type="InterPro" id="IPR006182">
    <property type="entry name" value="FliF_N_dom"/>
</dbReference>
<evidence type="ECO:0000259" key="12">
    <source>
        <dbReference type="Pfam" id="PF01514"/>
    </source>
</evidence>
<evidence type="ECO:0000256" key="11">
    <source>
        <dbReference type="SAM" id="Phobius"/>
    </source>
</evidence>
<evidence type="ECO:0000256" key="9">
    <source>
        <dbReference type="PIRNR" id="PIRNR004862"/>
    </source>
</evidence>
<evidence type="ECO:0000256" key="7">
    <source>
        <dbReference type="ARBA" id="ARBA00023136"/>
    </source>
</evidence>